<evidence type="ECO:0000256" key="8">
    <source>
        <dbReference type="ARBA" id="ARBA00030473"/>
    </source>
</evidence>
<keyword evidence="7" id="KW-0326">Glycosidase</keyword>
<evidence type="ECO:0000313" key="15">
    <source>
        <dbReference type="Proteomes" id="UP000434044"/>
    </source>
</evidence>
<organism evidence="14 15">
    <name type="scientific">Allochromatium palmeri</name>
    <dbReference type="NCBI Taxonomy" id="231048"/>
    <lineage>
        <taxon>Bacteria</taxon>
        <taxon>Pseudomonadati</taxon>
        <taxon>Pseudomonadota</taxon>
        <taxon>Gammaproteobacteria</taxon>
        <taxon>Chromatiales</taxon>
        <taxon>Chromatiaceae</taxon>
        <taxon>Allochromatium</taxon>
    </lineage>
</organism>
<evidence type="ECO:0000259" key="12">
    <source>
        <dbReference type="Pfam" id="PF00723"/>
    </source>
</evidence>
<dbReference type="EMBL" id="WNKT01000013">
    <property type="protein sequence ID" value="MTW21079.1"/>
    <property type="molecule type" value="Genomic_DNA"/>
</dbReference>
<comment type="pathway">
    <text evidence="11">Glycan degradation; trehalose degradation; D-glucose from alpha,alpha-trehalose: step 1/1.</text>
</comment>
<dbReference type="EC" id="3.2.1.28" evidence="3"/>
<keyword evidence="5 14" id="KW-0378">Hydrolase</keyword>
<dbReference type="PANTHER" id="PTHR31616">
    <property type="entry name" value="TREHALASE"/>
    <property type="match status" value="1"/>
</dbReference>
<evidence type="ECO:0000313" key="14">
    <source>
        <dbReference type="EMBL" id="MTW21079.1"/>
    </source>
</evidence>
<comment type="caution">
    <text evidence="14">The sequence shown here is derived from an EMBL/GenBank/DDBJ whole genome shotgun (WGS) entry which is preliminary data.</text>
</comment>
<keyword evidence="6" id="KW-0119">Carbohydrate metabolism</keyword>
<evidence type="ECO:0000256" key="4">
    <source>
        <dbReference type="ARBA" id="ARBA00019905"/>
    </source>
</evidence>
<dbReference type="RefSeq" id="WP_155449671.1">
    <property type="nucleotide sequence ID" value="NZ_WNKT01000013.1"/>
</dbReference>
<proteinExistence type="inferred from homology"/>
<dbReference type="GO" id="GO:0004555">
    <property type="term" value="F:alpha,alpha-trehalase activity"/>
    <property type="evidence" value="ECO:0007669"/>
    <property type="project" value="UniProtKB-EC"/>
</dbReference>
<evidence type="ECO:0000256" key="2">
    <source>
        <dbReference type="ARBA" id="ARBA00006188"/>
    </source>
</evidence>
<evidence type="ECO:0000256" key="9">
    <source>
        <dbReference type="ARBA" id="ARBA00031637"/>
    </source>
</evidence>
<dbReference type="OrthoDB" id="3902805at2"/>
<evidence type="ECO:0000256" key="11">
    <source>
        <dbReference type="ARBA" id="ARBA00060615"/>
    </source>
</evidence>
<dbReference type="InterPro" id="IPR045582">
    <property type="entry name" value="Trehalase-like_N"/>
</dbReference>
<dbReference type="Proteomes" id="UP000434044">
    <property type="component" value="Unassembled WGS sequence"/>
</dbReference>
<evidence type="ECO:0000256" key="7">
    <source>
        <dbReference type="ARBA" id="ARBA00023295"/>
    </source>
</evidence>
<dbReference type="PANTHER" id="PTHR31616:SF0">
    <property type="entry name" value="GLUCAN 1,4-ALPHA-GLUCOSIDASE"/>
    <property type="match status" value="1"/>
</dbReference>
<dbReference type="InterPro" id="IPR011613">
    <property type="entry name" value="GH15-like"/>
</dbReference>
<evidence type="ECO:0000256" key="6">
    <source>
        <dbReference type="ARBA" id="ARBA00023277"/>
    </source>
</evidence>
<comment type="cofactor">
    <cofactor evidence="10">
        <name>phosphate</name>
        <dbReference type="ChEBI" id="CHEBI:43474"/>
    </cofactor>
</comment>
<name>A0A6N8EDV1_9GAMM</name>
<feature type="domain" description="GH15-like" evidence="12">
    <location>
        <begin position="215"/>
        <end position="580"/>
    </location>
</feature>
<keyword evidence="15" id="KW-1185">Reference proteome</keyword>
<sequence>MALSIEDYALIGNTRGAALVGCDGSIDWLCLPRFDSAACFCALVGRPENGRWLIAPREEIRHHSRRYRDGTLVLETEIETASGRVRITDCMPHWEGRHDVVRVVQGLAGQVPMRMELIVRFDYGAVVPWVESIEGGIVATAGPDSLELRTQAPLTGEDYRTLSEFDVGAGQTTAFVLTYFPSEQRSPLPIDPLAACDMTTAWWRDWSRRSTYRGDYADAVERSLLTLKALTYSPTGGIIAAPTLGLPESWSGGRSFDFRYCWLRDATFTLYALLVSGYVDEARSWREWLLRVAAGRPRDLQILYGIAGERRVEENALDWLGGYQDIGPVLIGNAAHSQLQLDVYGEIFDALHVTNRAGVRSSEHVWALQRALLEFLETGWQEPDEGIWEIRGPRRPFTHSKVMAWVAFDRAVKAVRRFGLSGPAQRWARIRDQIHAEVLSRGVDRERNVFVQEYGGKALDASLLMLPLVGFLPPEDHRVRATMEAVERELTWDGFVMRYARGSDVDGIGIEEGAFLPCSFWLVDNLAMAGRREEARQLFKRLLEVRNDVGLLSEEYDPDRRRLMGNFPLAFTHVALINSARNLSRGRGPCEHRAMDDETAGGPD</sequence>
<reference evidence="14 15" key="1">
    <citation type="submission" date="2019-11" db="EMBL/GenBank/DDBJ databases">
        <title>Whole-genome sequence of the anaerobic purple sulfur bacterium Allochromatium palmeri DSM 15591.</title>
        <authorList>
            <person name="Kyndt J.A."/>
            <person name="Meyer T.E."/>
        </authorList>
    </citation>
    <scope>NUCLEOTIDE SEQUENCE [LARGE SCALE GENOMIC DNA]</scope>
    <source>
        <strain evidence="14 15">DSM 15591</strain>
    </source>
</reference>
<comment type="similarity">
    <text evidence="2">Belongs to the glycosyl hydrolase 15 family.</text>
</comment>
<dbReference type="AlphaFoldDB" id="A0A6N8EDV1"/>
<dbReference type="Pfam" id="PF00723">
    <property type="entry name" value="Glyco_hydro_15"/>
    <property type="match status" value="1"/>
</dbReference>
<dbReference type="GO" id="GO:0005993">
    <property type="term" value="P:trehalose catabolic process"/>
    <property type="evidence" value="ECO:0007669"/>
    <property type="project" value="UniProtKB-ARBA"/>
</dbReference>
<dbReference type="SUPFAM" id="SSF48208">
    <property type="entry name" value="Six-hairpin glycosidases"/>
    <property type="match status" value="1"/>
</dbReference>
<evidence type="ECO:0000256" key="3">
    <source>
        <dbReference type="ARBA" id="ARBA00012757"/>
    </source>
</evidence>
<dbReference type="Pfam" id="PF19291">
    <property type="entry name" value="TREH_N"/>
    <property type="match status" value="1"/>
</dbReference>
<feature type="domain" description="Trehalase-like N-terminal" evidence="13">
    <location>
        <begin position="2"/>
        <end position="149"/>
    </location>
</feature>
<evidence type="ECO:0000256" key="1">
    <source>
        <dbReference type="ARBA" id="ARBA00001576"/>
    </source>
</evidence>
<gene>
    <name evidence="14" type="ORF">GJ668_08195</name>
</gene>
<evidence type="ECO:0000259" key="13">
    <source>
        <dbReference type="Pfam" id="PF19291"/>
    </source>
</evidence>
<dbReference type="Gene3D" id="1.50.10.10">
    <property type="match status" value="1"/>
</dbReference>
<protein>
    <recommendedName>
        <fullName evidence="4">Trehalase</fullName>
        <ecNumber evidence="3">3.2.1.28</ecNumber>
    </recommendedName>
    <alternativeName>
        <fullName evidence="8">Alpha,alpha-trehalase</fullName>
    </alternativeName>
    <alternativeName>
        <fullName evidence="9">Alpha,alpha-trehalose glucohydrolase</fullName>
    </alternativeName>
</protein>
<evidence type="ECO:0000256" key="5">
    <source>
        <dbReference type="ARBA" id="ARBA00022801"/>
    </source>
</evidence>
<dbReference type="FunFam" id="1.50.10.10:FF:000005">
    <property type="entry name" value="Glycosyl hydrolase, glucoamylase"/>
    <property type="match status" value="1"/>
</dbReference>
<comment type="catalytic activity">
    <reaction evidence="1">
        <text>alpha,alpha-trehalose + H2O = alpha-D-glucose + beta-D-glucose</text>
        <dbReference type="Rhea" id="RHEA:32675"/>
        <dbReference type="ChEBI" id="CHEBI:15377"/>
        <dbReference type="ChEBI" id="CHEBI:15903"/>
        <dbReference type="ChEBI" id="CHEBI:16551"/>
        <dbReference type="ChEBI" id="CHEBI:17925"/>
        <dbReference type="EC" id="3.2.1.28"/>
    </reaction>
</comment>
<dbReference type="InterPro" id="IPR008928">
    <property type="entry name" value="6-hairpin_glycosidase_sf"/>
</dbReference>
<accession>A0A6N8EDV1</accession>
<evidence type="ECO:0000256" key="10">
    <source>
        <dbReference type="ARBA" id="ARBA00053030"/>
    </source>
</evidence>
<dbReference type="InterPro" id="IPR012341">
    <property type="entry name" value="6hp_glycosidase-like_sf"/>
</dbReference>